<proteinExistence type="predicted"/>
<feature type="region of interest" description="Disordered" evidence="1">
    <location>
        <begin position="213"/>
        <end position="236"/>
    </location>
</feature>
<dbReference type="GO" id="GO:0008199">
    <property type="term" value="F:ferric iron binding"/>
    <property type="evidence" value="ECO:0007669"/>
    <property type="project" value="InterPro"/>
</dbReference>
<dbReference type="GO" id="GO:0016702">
    <property type="term" value="F:oxidoreductase activity, acting on single donors with incorporation of molecular oxygen, incorporation of two atoms of oxygen"/>
    <property type="evidence" value="ECO:0007669"/>
    <property type="project" value="InterPro"/>
</dbReference>
<organism evidence="4 5">
    <name type="scientific">Apatococcus lobatus</name>
    <dbReference type="NCBI Taxonomy" id="904363"/>
    <lineage>
        <taxon>Eukaryota</taxon>
        <taxon>Viridiplantae</taxon>
        <taxon>Chlorophyta</taxon>
        <taxon>core chlorophytes</taxon>
        <taxon>Trebouxiophyceae</taxon>
        <taxon>Chlorellales</taxon>
        <taxon>Chlorellaceae</taxon>
        <taxon>Apatococcus</taxon>
    </lineage>
</organism>
<feature type="compositionally biased region" description="Gly residues" evidence="1">
    <location>
        <begin position="216"/>
        <end position="235"/>
    </location>
</feature>
<evidence type="ECO:0000259" key="3">
    <source>
        <dbReference type="Pfam" id="PF00775"/>
    </source>
</evidence>
<dbReference type="Pfam" id="PF00775">
    <property type="entry name" value="Dioxygenase_C"/>
    <property type="match status" value="1"/>
</dbReference>
<keyword evidence="5" id="KW-1185">Reference proteome</keyword>
<gene>
    <name evidence="4" type="ORF">WJX74_006172</name>
</gene>
<feature type="transmembrane region" description="Helical" evidence="2">
    <location>
        <begin position="100"/>
        <end position="122"/>
    </location>
</feature>
<comment type="caution">
    <text evidence="4">The sequence shown here is derived from an EMBL/GenBank/DDBJ whole genome shotgun (WGS) entry which is preliminary data.</text>
</comment>
<dbReference type="EMBL" id="JALJOS010000019">
    <property type="protein sequence ID" value="KAK9827087.1"/>
    <property type="molecule type" value="Genomic_DNA"/>
</dbReference>
<protein>
    <recommendedName>
        <fullName evidence="3">Intradiol ring-cleavage dioxygenases domain-containing protein</fullName>
    </recommendedName>
</protein>
<evidence type="ECO:0000313" key="4">
    <source>
        <dbReference type="EMBL" id="KAK9827087.1"/>
    </source>
</evidence>
<keyword evidence="2" id="KW-0472">Membrane</keyword>
<accession>A0AAW1R180</accession>
<feature type="domain" description="Intradiol ring-cleavage dioxygenases" evidence="3">
    <location>
        <begin position="157"/>
        <end position="205"/>
    </location>
</feature>
<dbReference type="InterPro" id="IPR000627">
    <property type="entry name" value="Intradiol_dOase_C"/>
</dbReference>
<name>A0AAW1R180_9CHLO</name>
<evidence type="ECO:0000256" key="1">
    <source>
        <dbReference type="SAM" id="MobiDB-lite"/>
    </source>
</evidence>
<dbReference type="CDD" id="cd03457">
    <property type="entry name" value="intradiol_dioxygenase_like"/>
    <property type="match status" value="1"/>
</dbReference>
<evidence type="ECO:0000256" key="2">
    <source>
        <dbReference type="SAM" id="Phobius"/>
    </source>
</evidence>
<dbReference type="AlphaFoldDB" id="A0AAW1R180"/>
<keyword evidence="2" id="KW-0812">Transmembrane</keyword>
<reference evidence="4 5" key="1">
    <citation type="journal article" date="2024" name="Nat. Commun.">
        <title>Phylogenomics reveals the evolutionary origins of lichenization in chlorophyte algae.</title>
        <authorList>
            <person name="Puginier C."/>
            <person name="Libourel C."/>
            <person name="Otte J."/>
            <person name="Skaloud P."/>
            <person name="Haon M."/>
            <person name="Grisel S."/>
            <person name="Petersen M."/>
            <person name="Berrin J.G."/>
            <person name="Delaux P.M."/>
            <person name="Dal Grande F."/>
            <person name="Keller J."/>
        </authorList>
    </citation>
    <scope>NUCLEOTIDE SEQUENCE [LARGE SCALE GENOMIC DNA]</scope>
    <source>
        <strain evidence="4 5">SAG 2145</strain>
    </source>
</reference>
<dbReference type="PANTHER" id="PTHR34315">
    <property type="match status" value="1"/>
</dbReference>
<feature type="compositionally biased region" description="Polar residues" evidence="1">
    <location>
        <begin position="35"/>
        <end position="53"/>
    </location>
</feature>
<evidence type="ECO:0000313" key="5">
    <source>
        <dbReference type="Proteomes" id="UP001438707"/>
    </source>
</evidence>
<dbReference type="InterPro" id="IPR015889">
    <property type="entry name" value="Intradiol_dOase_core"/>
</dbReference>
<dbReference type="PANTHER" id="PTHR34315:SF1">
    <property type="entry name" value="INTRADIOL RING-CLEAVAGE DIOXYGENASES DOMAIN-CONTAINING PROTEIN-RELATED"/>
    <property type="match status" value="1"/>
</dbReference>
<dbReference type="Proteomes" id="UP001438707">
    <property type="component" value="Unassembled WGS sequence"/>
</dbReference>
<dbReference type="Gene3D" id="2.60.130.10">
    <property type="entry name" value="Aromatic compound dioxygenase"/>
    <property type="match status" value="1"/>
</dbReference>
<keyword evidence="2" id="KW-1133">Transmembrane helix</keyword>
<feature type="region of interest" description="Disordered" evidence="1">
    <location>
        <begin position="1"/>
        <end position="68"/>
    </location>
</feature>
<sequence>MKPQGNPAPARDQSRLQSAGPSEGPFMFSAGQPPRSGQNGASGAAQTGFSVDQNRPAHAKPGGPTWIHSDRYMSSGISTTENEQLDMSSLTRRWCYSREFLKAALAGGVVIVFLITILSTSISRHAALSSSQGKAGYSSSNCTLTPERAEGPYYLQEELFREDIIEGQAGVPLLLRIQVVDEDCEPLPNAYVDVWHCNSTGYYSGYTGLTAPGGPPGGSGGPGKGGPSKGSGGVGHLTNTDGLTFLRGTLLTDQAGVVGFMTIVPGWYGGRTPHIHMKVHIPNDDDADYESEAREYADSHVSHTGQLFFPEDMYMQIESLDPYTKDQNIRLRLTDDDIYNNDPTAILGIMQLDVAAIKYGVVGTATVTVNPDSTPAVVLRR</sequence>
<dbReference type="SUPFAM" id="SSF49482">
    <property type="entry name" value="Aromatic compound dioxygenase"/>
    <property type="match status" value="1"/>
</dbReference>